<comment type="catalytic activity">
    <reaction evidence="2">
        <text>2 GTP = 3',3'-c-di-GMP + 2 diphosphate</text>
        <dbReference type="Rhea" id="RHEA:24898"/>
        <dbReference type="ChEBI" id="CHEBI:33019"/>
        <dbReference type="ChEBI" id="CHEBI:37565"/>
        <dbReference type="ChEBI" id="CHEBI:58805"/>
        <dbReference type="EC" id="2.7.7.65"/>
    </reaction>
</comment>
<organism evidence="5 6">
    <name type="scientific">Curvibacter microcysteis</name>
    <dbReference type="NCBI Taxonomy" id="3026419"/>
    <lineage>
        <taxon>Bacteria</taxon>
        <taxon>Pseudomonadati</taxon>
        <taxon>Pseudomonadota</taxon>
        <taxon>Betaproteobacteria</taxon>
        <taxon>Burkholderiales</taxon>
        <taxon>Comamonadaceae</taxon>
        <taxon>Curvibacter</taxon>
    </lineage>
</organism>
<feature type="transmembrane region" description="Helical" evidence="3">
    <location>
        <begin position="186"/>
        <end position="211"/>
    </location>
</feature>
<feature type="transmembrane region" description="Helical" evidence="3">
    <location>
        <begin position="95"/>
        <end position="117"/>
    </location>
</feature>
<dbReference type="PANTHER" id="PTHR45138">
    <property type="entry name" value="REGULATORY COMPONENTS OF SENSORY TRANSDUCTION SYSTEM"/>
    <property type="match status" value="1"/>
</dbReference>
<feature type="transmembrane region" description="Helical" evidence="3">
    <location>
        <begin position="6"/>
        <end position="26"/>
    </location>
</feature>
<evidence type="ECO:0000259" key="4">
    <source>
        <dbReference type="PROSITE" id="PS50887"/>
    </source>
</evidence>
<feature type="transmembrane region" description="Helical" evidence="3">
    <location>
        <begin position="38"/>
        <end position="57"/>
    </location>
</feature>
<gene>
    <name evidence="5" type="ORF">PSQ39_07025</name>
</gene>
<dbReference type="PANTHER" id="PTHR45138:SF9">
    <property type="entry name" value="DIGUANYLATE CYCLASE DGCM-RELATED"/>
    <property type="match status" value="1"/>
</dbReference>
<dbReference type="EC" id="2.7.7.65" evidence="1"/>
<dbReference type="Pfam" id="PF00990">
    <property type="entry name" value="GGDEF"/>
    <property type="match status" value="1"/>
</dbReference>
<dbReference type="PROSITE" id="PS50887">
    <property type="entry name" value="GGDEF"/>
    <property type="match status" value="1"/>
</dbReference>
<dbReference type="Proteomes" id="UP001528672">
    <property type="component" value="Unassembled WGS sequence"/>
</dbReference>
<keyword evidence="3" id="KW-1133">Transmembrane helix</keyword>
<dbReference type="SMART" id="SM00267">
    <property type="entry name" value="GGDEF"/>
    <property type="match status" value="1"/>
</dbReference>
<keyword evidence="3" id="KW-0472">Membrane</keyword>
<evidence type="ECO:0000256" key="2">
    <source>
        <dbReference type="ARBA" id="ARBA00034247"/>
    </source>
</evidence>
<evidence type="ECO:0000313" key="5">
    <source>
        <dbReference type="EMBL" id="MDD0814378.1"/>
    </source>
</evidence>
<feature type="transmembrane region" description="Helical" evidence="3">
    <location>
        <begin position="123"/>
        <end position="142"/>
    </location>
</feature>
<name>A0ABT5MCT4_9BURK</name>
<evidence type="ECO:0000256" key="3">
    <source>
        <dbReference type="SAM" id="Phobius"/>
    </source>
</evidence>
<dbReference type="InterPro" id="IPR000160">
    <property type="entry name" value="GGDEF_dom"/>
</dbReference>
<sequence length="382" mass="41862">MTPLDLRSFNLFGGLMCTTMGVVFLAMRLHFRAPTRGLGSWGLAPLLAVASALLFALEGRHPTVLVSLAGNGLLLVCNVAMLAGSSQFLGRPWTWWPWLTAVVLCLLGLQVFLWIWPDYRVRIMLFALTMSVVCATHARLLWAHGEGLPARLMGAAMVWQTLVLWVRAVATWWIDRPDTHRFDPVSLIHTVYMGSYAFSVLLVLVGGLLMFSDHLRQRFEDLANHDDLTGALNRRAIGQRVEQAQAQWLQQGQGYALLLLDLDHFKRINDAHGHQAGDRALVRVVAALQQGLRSEDSLGRYGGEEFLVLMPGADLAMAQQRADQLRQTLASQAAEAGSLGCTVSVGGAVVQASDARSDRVVARADSALYQAKAAGRNRVVMG</sequence>
<keyword evidence="6" id="KW-1185">Reference proteome</keyword>
<dbReference type="InterPro" id="IPR029787">
    <property type="entry name" value="Nucleotide_cyclase"/>
</dbReference>
<dbReference type="SUPFAM" id="SSF55073">
    <property type="entry name" value="Nucleotide cyclase"/>
    <property type="match status" value="1"/>
</dbReference>
<keyword evidence="3" id="KW-0812">Transmembrane</keyword>
<evidence type="ECO:0000256" key="1">
    <source>
        <dbReference type="ARBA" id="ARBA00012528"/>
    </source>
</evidence>
<feature type="transmembrane region" description="Helical" evidence="3">
    <location>
        <begin position="63"/>
        <end position="83"/>
    </location>
</feature>
<dbReference type="InterPro" id="IPR043128">
    <property type="entry name" value="Rev_trsase/Diguanyl_cyclase"/>
</dbReference>
<dbReference type="Gene3D" id="3.30.70.270">
    <property type="match status" value="1"/>
</dbReference>
<feature type="domain" description="GGDEF" evidence="4">
    <location>
        <begin position="253"/>
        <end position="382"/>
    </location>
</feature>
<feature type="transmembrane region" description="Helical" evidence="3">
    <location>
        <begin position="154"/>
        <end position="174"/>
    </location>
</feature>
<protein>
    <recommendedName>
        <fullName evidence="1">diguanylate cyclase</fullName>
        <ecNumber evidence="1">2.7.7.65</ecNumber>
    </recommendedName>
</protein>
<accession>A0ABT5MCT4</accession>
<reference evidence="5 6" key="1">
    <citation type="submission" date="2023-02" db="EMBL/GenBank/DDBJ databases">
        <title>Bacterial whole genome sequence for Curvibacter sp. HBC28.</title>
        <authorList>
            <person name="Le V."/>
            <person name="Ko S.-R."/>
            <person name="Ahn C.-Y."/>
            <person name="Oh H.-M."/>
        </authorList>
    </citation>
    <scope>NUCLEOTIDE SEQUENCE [LARGE SCALE GENOMIC DNA]</scope>
    <source>
        <strain evidence="5 6">HBC28</strain>
    </source>
</reference>
<dbReference type="CDD" id="cd01949">
    <property type="entry name" value="GGDEF"/>
    <property type="match status" value="1"/>
</dbReference>
<evidence type="ECO:0000313" key="6">
    <source>
        <dbReference type="Proteomes" id="UP001528672"/>
    </source>
</evidence>
<dbReference type="NCBIfam" id="TIGR00254">
    <property type="entry name" value="GGDEF"/>
    <property type="match status" value="1"/>
</dbReference>
<proteinExistence type="predicted"/>
<comment type="caution">
    <text evidence="5">The sequence shown here is derived from an EMBL/GenBank/DDBJ whole genome shotgun (WGS) entry which is preliminary data.</text>
</comment>
<dbReference type="EMBL" id="JAQSIO010000002">
    <property type="protein sequence ID" value="MDD0814378.1"/>
    <property type="molecule type" value="Genomic_DNA"/>
</dbReference>
<dbReference type="InterPro" id="IPR050469">
    <property type="entry name" value="Diguanylate_Cyclase"/>
</dbReference>
<dbReference type="RefSeq" id="WP_273925992.1">
    <property type="nucleotide sequence ID" value="NZ_JAQSIO010000002.1"/>
</dbReference>